<dbReference type="Proteomes" id="UP000327458">
    <property type="component" value="Unassembled WGS sequence"/>
</dbReference>
<accession>A0A5M8I6G9</accession>
<gene>
    <name evidence="1" type="ORF">FP507_09945</name>
</gene>
<name>A0A5M8I6G9_CHLPH</name>
<comment type="caution">
    <text evidence="1">The sequence shown here is derived from an EMBL/GenBank/DDBJ whole genome shotgun (WGS) entry which is preliminary data.</text>
</comment>
<dbReference type="Gene3D" id="2.60.120.200">
    <property type="match status" value="2"/>
</dbReference>
<dbReference type="RefSeq" id="WP_151419728.1">
    <property type="nucleotide sequence ID" value="NZ_VMRG01000002.1"/>
</dbReference>
<sequence length="464" mass="51100">MIISDALKILKGSTESVRAFAGGSQVWAKIVTNGLALFLDARNNNSYPGNGTTWYDLSGNERNGTVYNPIFSDGYFDVQSDGNYISIPNSGMIPRTNDFTYSCWLKFDSFDCYDTIFENGSWTDCLLFRYENNNTITVHSESALRGSFSWAASTGIWYNVVFKRENNIASCYVDAVLTGAPFSMTIDINLANTALYLMRSQHTINQFTDGKIATFSIYDRALSTEEIWQNFSAAYGRYKTAIIADGLVVHLDAGDVNSYPDPGNTWYDISGNGNDGTLKNGVEWSSDGQGSMVFDGVDDYVLVGRVPYTGTPTVSVSWGIWVKPISTSGNIMSMSSVNPQGSWNMPPIAASNQMFKGKIWSNRQLSSVSAYVLNTWYYVVLVFDYPASTQRLYVNGVLQDSETGITYSASGVDDYIFLGQTNPGADNTGMFSGNISEFQIYGSKALTAAEVQQNFNATRGRYGI</sequence>
<dbReference type="AlphaFoldDB" id="A0A5M8I6G9"/>
<evidence type="ECO:0000313" key="1">
    <source>
        <dbReference type="EMBL" id="KAA6230580.1"/>
    </source>
</evidence>
<dbReference type="EMBL" id="VMRG01000002">
    <property type="protein sequence ID" value="KAA6230580.1"/>
    <property type="molecule type" value="Genomic_DNA"/>
</dbReference>
<reference evidence="1 2" key="1">
    <citation type="submission" date="2019-07" db="EMBL/GenBank/DDBJ databases">
        <title>Draft genome Sequence of Chlorobium phaeovibrioides sp. strain PhvTcv-s14, from the Phylum Chlorobi.</title>
        <authorList>
            <person name="Babenko V."/>
            <person name="Boldyreva D."/>
            <person name="Kanygina A."/>
            <person name="Selezneva O."/>
            <person name="Akopiyan T."/>
            <person name="Lunina O."/>
        </authorList>
    </citation>
    <scope>NUCLEOTIDE SEQUENCE [LARGE SCALE GENOMIC DNA]</scope>
    <source>
        <strain evidence="1 2">GrTcv12</strain>
    </source>
</reference>
<organism evidence="1 2">
    <name type="scientific">Chlorobium phaeovibrioides</name>
    <dbReference type="NCBI Taxonomy" id="1094"/>
    <lineage>
        <taxon>Bacteria</taxon>
        <taxon>Pseudomonadati</taxon>
        <taxon>Chlorobiota</taxon>
        <taxon>Chlorobiia</taxon>
        <taxon>Chlorobiales</taxon>
        <taxon>Chlorobiaceae</taxon>
        <taxon>Chlorobium/Pelodictyon group</taxon>
        <taxon>Chlorobium</taxon>
    </lineage>
</organism>
<dbReference type="SUPFAM" id="SSF49899">
    <property type="entry name" value="Concanavalin A-like lectins/glucanases"/>
    <property type="match status" value="2"/>
</dbReference>
<dbReference type="InterPro" id="IPR013320">
    <property type="entry name" value="ConA-like_dom_sf"/>
</dbReference>
<protein>
    <submittedName>
        <fullName evidence="1">LamG domain-containing protein</fullName>
    </submittedName>
</protein>
<evidence type="ECO:0000313" key="2">
    <source>
        <dbReference type="Proteomes" id="UP000327458"/>
    </source>
</evidence>
<dbReference type="Pfam" id="PF13385">
    <property type="entry name" value="Laminin_G_3"/>
    <property type="match status" value="2"/>
</dbReference>
<proteinExistence type="predicted"/>